<protein>
    <submittedName>
        <fullName evidence="2">Uncharacterized protein</fullName>
    </submittedName>
</protein>
<evidence type="ECO:0000313" key="3">
    <source>
        <dbReference type="Proteomes" id="UP000236723"/>
    </source>
</evidence>
<organism evidence="2 3">
    <name type="scientific">Thermomonospora echinospora</name>
    <dbReference type="NCBI Taxonomy" id="1992"/>
    <lineage>
        <taxon>Bacteria</taxon>
        <taxon>Bacillati</taxon>
        <taxon>Actinomycetota</taxon>
        <taxon>Actinomycetes</taxon>
        <taxon>Streptosporangiales</taxon>
        <taxon>Thermomonosporaceae</taxon>
        <taxon>Thermomonospora</taxon>
    </lineage>
</organism>
<proteinExistence type="predicted"/>
<reference evidence="3" key="1">
    <citation type="submission" date="2016-10" db="EMBL/GenBank/DDBJ databases">
        <authorList>
            <person name="Varghese N."/>
            <person name="Submissions S."/>
        </authorList>
    </citation>
    <scope>NUCLEOTIDE SEQUENCE [LARGE SCALE GENOMIC DNA]</scope>
    <source>
        <strain evidence="3">DSM 43163</strain>
    </source>
</reference>
<dbReference type="Proteomes" id="UP000236723">
    <property type="component" value="Unassembled WGS sequence"/>
</dbReference>
<evidence type="ECO:0000256" key="1">
    <source>
        <dbReference type="SAM" id="MobiDB-lite"/>
    </source>
</evidence>
<keyword evidence="3" id="KW-1185">Reference proteome</keyword>
<accession>A0A1H6E2V4</accession>
<dbReference type="EMBL" id="FNVO01000031">
    <property type="protein sequence ID" value="SEG91867.1"/>
    <property type="molecule type" value="Genomic_DNA"/>
</dbReference>
<sequence>MTRDAPPVPTADKLRLPDARAAPGVDEEVVGHGLSGSLSRPDRQAHRQSPETVGTPERRAR</sequence>
<dbReference type="AlphaFoldDB" id="A0A1H6E2V4"/>
<evidence type="ECO:0000313" key="2">
    <source>
        <dbReference type="EMBL" id="SEG91867.1"/>
    </source>
</evidence>
<gene>
    <name evidence="2" type="ORF">SAMN04489712_1317</name>
</gene>
<feature type="compositionally biased region" description="Basic and acidic residues" evidence="1">
    <location>
        <begin position="40"/>
        <end position="49"/>
    </location>
</feature>
<feature type="region of interest" description="Disordered" evidence="1">
    <location>
        <begin position="1"/>
        <end position="61"/>
    </location>
</feature>
<name>A0A1H6E2V4_9ACTN</name>
<dbReference type="RefSeq" id="WP_103944294.1">
    <property type="nucleotide sequence ID" value="NZ_FNVO01000031.1"/>
</dbReference>